<gene>
    <name evidence="3" type="ORF">DIT68_08440</name>
</gene>
<reference evidence="3 4" key="1">
    <citation type="submission" date="2018-05" db="EMBL/GenBank/DDBJ databases">
        <title>Brumimicrobium oceani sp. nov., isolated from coastal sediment.</title>
        <authorList>
            <person name="Kou Y."/>
        </authorList>
    </citation>
    <scope>NUCLEOTIDE SEQUENCE [LARGE SCALE GENOMIC DNA]</scope>
    <source>
        <strain evidence="3 4">C305</strain>
    </source>
</reference>
<feature type="coiled-coil region" evidence="1">
    <location>
        <begin position="37"/>
        <end position="64"/>
    </location>
</feature>
<sequence length="324" mass="36636">MSEENHVNKDQKKSNSGVWILLLIIALLGAGLLGWMYSKESKAYKSCQATNAQLEQEMKSMKEAMSGYIDGSTMDLRKDFQMMLDTYDRLIEKDASKSDSLQAQKDSISVLLAELKDTKNRSYYQINKLKKRNEQLRQIMNRYLITIDSLNTLNIDLTSRLDKTSSELNMTQAERDELRKQNDQNAELLTKGAKLNAFNFVSEALRYQTFGGETKSVNRAARAEILSSTFTIGENKIARTGNKSIFMQITDPNGQVVYKRPSDVTKIAGSEILYTGKREINYQGQLIDMTIVYNLEGKTVESGNYVVKIFADGALIGKDTFTLK</sequence>
<feature type="transmembrane region" description="Helical" evidence="2">
    <location>
        <begin position="18"/>
        <end position="37"/>
    </location>
</feature>
<feature type="coiled-coil region" evidence="1">
    <location>
        <begin position="101"/>
        <end position="188"/>
    </location>
</feature>
<reference evidence="3 4" key="2">
    <citation type="submission" date="2018-05" db="EMBL/GenBank/DDBJ databases">
        <authorList>
            <person name="Lanie J.A."/>
            <person name="Ng W.-L."/>
            <person name="Kazmierczak K.M."/>
            <person name="Andrzejewski T.M."/>
            <person name="Davidsen T.M."/>
            <person name="Wayne K.J."/>
            <person name="Tettelin H."/>
            <person name="Glass J.I."/>
            <person name="Rusch D."/>
            <person name="Podicherti R."/>
            <person name="Tsui H.-C.T."/>
            <person name="Winkler M.E."/>
        </authorList>
    </citation>
    <scope>NUCLEOTIDE SEQUENCE [LARGE SCALE GENOMIC DNA]</scope>
    <source>
        <strain evidence="3 4">C305</strain>
    </source>
</reference>
<dbReference type="OrthoDB" id="1115172at2"/>
<keyword evidence="2" id="KW-0472">Membrane</keyword>
<dbReference type="EMBL" id="QFRJ01000005">
    <property type="protein sequence ID" value="PWH85653.1"/>
    <property type="molecule type" value="Genomic_DNA"/>
</dbReference>
<dbReference type="Proteomes" id="UP000245370">
    <property type="component" value="Unassembled WGS sequence"/>
</dbReference>
<keyword evidence="2" id="KW-0812">Transmembrane</keyword>
<organism evidence="3 4">
    <name type="scientific">Brumimicrobium oceani</name>
    <dbReference type="NCBI Taxonomy" id="2100725"/>
    <lineage>
        <taxon>Bacteria</taxon>
        <taxon>Pseudomonadati</taxon>
        <taxon>Bacteroidota</taxon>
        <taxon>Flavobacteriia</taxon>
        <taxon>Flavobacteriales</taxon>
        <taxon>Crocinitomicaceae</taxon>
        <taxon>Brumimicrobium</taxon>
    </lineage>
</organism>
<evidence type="ECO:0000256" key="1">
    <source>
        <dbReference type="SAM" id="Coils"/>
    </source>
</evidence>
<keyword evidence="1" id="KW-0175">Coiled coil</keyword>
<dbReference type="AlphaFoldDB" id="A0A2U2XD07"/>
<evidence type="ECO:0000256" key="2">
    <source>
        <dbReference type="SAM" id="Phobius"/>
    </source>
</evidence>
<evidence type="ECO:0008006" key="5">
    <source>
        <dbReference type="Google" id="ProtNLM"/>
    </source>
</evidence>
<evidence type="ECO:0000313" key="3">
    <source>
        <dbReference type="EMBL" id="PWH85653.1"/>
    </source>
</evidence>
<comment type="caution">
    <text evidence="3">The sequence shown here is derived from an EMBL/GenBank/DDBJ whole genome shotgun (WGS) entry which is preliminary data.</text>
</comment>
<keyword evidence="4" id="KW-1185">Reference proteome</keyword>
<accession>A0A2U2XD07</accession>
<dbReference type="RefSeq" id="WP_109359358.1">
    <property type="nucleotide sequence ID" value="NZ_QFRJ01000005.1"/>
</dbReference>
<keyword evidence="2" id="KW-1133">Transmembrane helix</keyword>
<name>A0A2U2XD07_9FLAO</name>
<evidence type="ECO:0000313" key="4">
    <source>
        <dbReference type="Proteomes" id="UP000245370"/>
    </source>
</evidence>
<protein>
    <recommendedName>
        <fullName evidence="5">Chromosome partitioning protein ParA</fullName>
    </recommendedName>
</protein>
<proteinExistence type="predicted"/>